<evidence type="ECO:0000313" key="5">
    <source>
        <dbReference type="Proteomes" id="UP000386847"/>
    </source>
</evidence>
<dbReference type="PROSITE" id="PS50006">
    <property type="entry name" value="FHA_DOMAIN"/>
    <property type="match status" value="1"/>
</dbReference>
<keyword evidence="5" id="KW-1185">Reference proteome</keyword>
<evidence type="ECO:0000256" key="1">
    <source>
        <dbReference type="ARBA" id="ARBA00022553"/>
    </source>
</evidence>
<proteinExistence type="predicted"/>
<keyword evidence="1" id="KW-0597">Phosphoprotein</keyword>
<name>A0A5Q2FA50_9ACTN</name>
<evidence type="ECO:0000256" key="2">
    <source>
        <dbReference type="SAM" id="MobiDB-lite"/>
    </source>
</evidence>
<dbReference type="EMBL" id="CP045725">
    <property type="protein sequence ID" value="QGF23679.1"/>
    <property type="molecule type" value="Genomic_DNA"/>
</dbReference>
<dbReference type="KEGG" id="rain:Rai3103_08340"/>
<dbReference type="RefSeq" id="WP_153572209.1">
    <property type="nucleotide sequence ID" value="NZ_CP045725.1"/>
</dbReference>
<dbReference type="CDD" id="cd00060">
    <property type="entry name" value="FHA"/>
    <property type="match status" value="1"/>
</dbReference>
<dbReference type="SUPFAM" id="SSF49879">
    <property type="entry name" value="SMAD/FHA domain"/>
    <property type="match status" value="1"/>
</dbReference>
<gene>
    <name evidence="4" type="ORF">Rai3103_08340</name>
</gene>
<accession>A0A5Q2FA50</accession>
<sequence length="407" mass="41393">MTDQDPQQTSGPEGGETIGSWRVTYAPGDWVALAGPDALVVIPPAPARVTQFVTALWESVVPTASIDALVSELGRVGVTEMPDMAALFWDAGSMHSLVRGRLQIVDATTGDVIASGEGVRTWSETGLGDVRSVRVQATDAGPIPSDVLHLPLVVGVVQAHSLLVEASPDRLVASPVAPPRVAQAPQEASLAEGETEHGQVYDPVHPESDEPGYHHHGAAAAGVGVAAGMGVAAAEAAAAPTPAAVPDAATQVLSGGAPEAATQLIGSSSPGADAERTNEGPSVEPAPVMALLRPITGAPVAVDRMVLIGRAPSPDRAGPGVVAKLMTVPSPSHDISRTHVKVEPVGRTVQVTDLHSTNGTVLITGPIGGDPSLAGQRHQLVPGEPVAVQPGWILDLGDGVTILIDRA</sequence>
<evidence type="ECO:0000259" key="3">
    <source>
        <dbReference type="PROSITE" id="PS50006"/>
    </source>
</evidence>
<reference evidence="4 5" key="1">
    <citation type="submission" date="2019-10" db="EMBL/GenBank/DDBJ databases">
        <title>Genomic analysis of Raineyella sp. CBA3103.</title>
        <authorList>
            <person name="Roh S.W."/>
        </authorList>
    </citation>
    <scope>NUCLEOTIDE SEQUENCE [LARGE SCALE GENOMIC DNA]</scope>
    <source>
        <strain evidence="4 5">CBA3103</strain>
    </source>
</reference>
<feature type="region of interest" description="Disordered" evidence="2">
    <location>
        <begin position="254"/>
        <end position="286"/>
    </location>
</feature>
<dbReference type="InterPro" id="IPR008984">
    <property type="entry name" value="SMAD_FHA_dom_sf"/>
</dbReference>
<feature type="region of interest" description="Disordered" evidence="2">
    <location>
        <begin position="179"/>
        <end position="216"/>
    </location>
</feature>
<organism evidence="4 5">
    <name type="scientific">Raineyella fluvialis</name>
    <dbReference type="NCBI Taxonomy" id="2662261"/>
    <lineage>
        <taxon>Bacteria</taxon>
        <taxon>Bacillati</taxon>
        <taxon>Actinomycetota</taxon>
        <taxon>Actinomycetes</taxon>
        <taxon>Propionibacteriales</taxon>
        <taxon>Propionibacteriaceae</taxon>
        <taxon>Raineyella</taxon>
    </lineage>
</organism>
<dbReference type="Proteomes" id="UP000386847">
    <property type="component" value="Chromosome"/>
</dbReference>
<protein>
    <submittedName>
        <fullName evidence="4">FHA domain-containing protein</fullName>
    </submittedName>
</protein>
<feature type="compositionally biased region" description="Basic and acidic residues" evidence="2">
    <location>
        <begin position="194"/>
        <end position="213"/>
    </location>
</feature>
<dbReference type="InterPro" id="IPR000253">
    <property type="entry name" value="FHA_dom"/>
</dbReference>
<evidence type="ECO:0000313" key="4">
    <source>
        <dbReference type="EMBL" id="QGF23679.1"/>
    </source>
</evidence>
<dbReference type="AlphaFoldDB" id="A0A5Q2FA50"/>
<dbReference type="Gene3D" id="2.60.200.20">
    <property type="match status" value="1"/>
</dbReference>
<feature type="domain" description="FHA" evidence="3">
    <location>
        <begin position="306"/>
        <end position="362"/>
    </location>
</feature>